<dbReference type="NCBIfam" id="NF033709">
    <property type="entry name" value="PorV_fam"/>
    <property type="match status" value="1"/>
</dbReference>
<feature type="chain" id="PRO_5046965832" description="PorV/PorQ family protein" evidence="1">
    <location>
        <begin position="24"/>
        <end position="361"/>
    </location>
</feature>
<dbReference type="RefSeq" id="WP_344822810.1">
    <property type="nucleotide sequence ID" value="NZ_BAABEZ010000004.1"/>
</dbReference>
<dbReference type="Gene3D" id="2.40.160.60">
    <property type="entry name" value="Outer membrane protein transport protein (OMPP1/FadL/TodX)"/>
    <property type="match status" value="1"/>
</dbReference>
<keyword evidence="3" id="KW-1185">Reference proteome</keyword>
<evidence type="ECO:0000313" key="3">
    <source>
        <dbReference type="Proteomes" id="UP001501410"/>
    </source>
</evidence>
<proteinExistence type="predicted"/>
<dbReference type="Proteomes" id="UP001501410">
    <property type="component" value="Unassembled WGS sequence"/>
</dbReference>
<name>A0ABP8MJ65_9BACT</name>
<dbReference type="EMBL" id="BAABEZ010000004">
    <property type="protein sequence ID" value="GAA4450834.1"/>
    <property type="molecule type" value="Genomic_DNA"/>
</dbReference>
<gene>
    <name evidence="2" type="ORF">GCM10023092_07410</name>
</gene>
<comment type="caution">
    <text evidence="2">The sequence shown here is derived from an EMBL/GenBank/DDBJ whole genome shotgun (WGS) entry which is preliminary data.</text>
</comment>
<evidence type="ECO:0000256" key="1">
    <source>
        <dbReference type="SAM" id="SignalP"/>
    </source>
</evidence>
<reference evidence="3" key="1">
    <citation type="journal article" date="2019" name="Int. J. Syst. Evol. Microbiol.">
        <title>The Global Catalogue of Microorganisms (GCM) 10K type strain sequencing project: providing services to taxonomists for standard genome sequencing and annotation.</title>
        <authorList>
            <consortium name="The Broad Institute Genomics Platform"/>
            <consortium name="The Broad Institute Genome Sequencing Center for Infectious Disease"/>
            <person name="Wu L."/>
            <person name="Ma J."/>
        </authorList>
    </citation>
    <scope>NUCLEOTIDE SEQUENCE [LARGE SCALE GENOMIC DNA]</scope>
    <source>
        <strain evidence="3">JCM 31921</strain>
    </source>
</reference>
<evidence type="ECO:0008006" key="4">
    <source>
        <dbReference type="Google" id="ProtNLM"/>
    </source>
</evidence>
<feature type="signal peptide" evidence="1">
    <location>
        <begin position="1"/>
        <end position="23"/>
    </location>
</feature>
<organism evidence="2 3">
    <name type="scientific">Rurimicrobium arvi</name>
    <dbReference type="NCBI Taxonomy" id="2049916"/>
    <lineage>
        <taxon>Bacteria</taxon>
        <taxon>Pseudomonadati</taxon>
        <taxon>Bacteroidota</taxon>
        <taxon>Chitinophagia</taxon>
        <taxon>Chitinophagales</taxon>
        <taxon>Chitinophagaceae</taxon>
        <taxon>Rurimicrobium</taxon>
    </lineage>
</organism>
<protein>
    <recommendedName>
        <fullName evidence="4">PorV/PorQ family protein</fullName>
    </recommendedName>
</protein>
<keyword evidence="1" id="KW-0732">Signal</keyword>
<evidence type="ECO:0000313" key="2">
    <source>
        <dbReference type="EMBL" id="GAA4450834.1"/>
    </source>
</evidence>
<accession>A0ABP8MJ65</accession>
<sequence length="361" mass="38639">MKSNYNKVLLASLSLIAASPAFAGNKDRSGQSGASELLINPWAQSTGVFGLDVANVRGIQSMKVNVAGLSFSDDLEVGASYSRYLSGTGISVNNLAAAYRLSSSAVVGVNVMSMSFGEIDVTDIDHPEGTGAKFKPSFLNFQLGFSKEFSERIRGGVAATFISEQIGNIGASGASIDAGVQYVDRNLHIGITLRNAGTNMRFSGGGFSSTSTAPNADYAFTRSTPQEKFQLPTYMSMGIAYDFYIAGRSASATEGKGDHRITAIGNFTSNSFNNDYLGLGAEYGFREMFMARAAFRYEKDIFDALKTTTFYTGISMGASVAAPLNKKGSKLYIDYSFRPTQRPANGVHVFGLRFNFASSDK</sequence>